<evidence type="ECO:0000313" key="2">
    <source>
        <dbReference type="EnsemblMetazoa" id="XP_003242568.1"/>
    </source>
</evidence>
<protein>
    <recommendedName>
        <fullName evidence="4">PH domain-containing protein</fullName>
    </recommendedName>
</protein>
<evidence type="ECO:0008006" key="4">
    <source>
        <dbReference type="Google" id="ProtNLM"/>
    </source>
</evidence>
<dbReference type="GeneID" id="100572761"/>
<feature type="region of interest" description="Disordered" evidence="1">
    <location>
        <begin position="355"/>
        <end position="378"/>
    </location>
</feature>
<dbReference type="Gene3D" id="2.30.29.30">
    <property type="entry name" value="Pleckstrin-homology domain (PH domain)/Phosphotyrosine-binding domain (PTB)"/>
    <property type="match status" value="1"/>
</dbReference>
<dbReference type="KEGG" id="api:100572761"/>
<feature type="region of interest" description="Disordered" evidence="1">
    <location>
        <begin position="119"/>
        <end position="159"/>
    </location>
</feature>
<feature type="region of interest" description="Disordered" evidence="1">
    <location>
        <begin position="20"/>
        <end position="57"/>
    </location>
</feature>
<feature type="region of interest" description="Disordered" evidence="1">
    <location>
        <begin position="507"/>
        <end position="526"/>
    </location>
</feature>
<evidence type="ECO:0000313" key="3">
    <source>
        <dbReference type="Proteomes" id="UP000007819"/>
    </source>
</evidence>
<feature type="compositionally biased region" description="Polar residues" evidence="1">
    <location>
        <begin position="360"/>
        <end position="374"/>
    </location>
</feature>
<feature type="region of interest" description="Disordered" evidence="1">
    <location>
        <begin position="227"/>
        <end position="263"/>
    </location>
</feature>
<name>A0A8R2A8Q6_ACYPI</name>
<dbReference type="GO" id="GO:0031106">
    <property type="term" value="P:septin ring organization"/>
    <property type="evidence" value="ECO:0007669"/>
    <property type="project" value="TreeGrafter"/>
</dbReference>
<dbReference type="InterPro" id="IPR011993">
    <property type="entry name" value="PH-like_dom_sf"/>
</dbReference>
<feature type="compositionally biased region" description="Polar residues" evidence="1">
    <location>
        <begin position="121"/>
        <end position="149"/>
    </location>
</feature>
<dbReference type="GO" id="GO:0000915">
    <property type="term" value="P:actomyosin contractile ring assembly"/>
    <property type="evidence" value="ECO:0007669"/>
    <property type="project" value="TreeGrafter"/>
</dbReference>
<dbReference type="CTD" id="35696"/>
<dbReference type="InterPro" id="IPR051364">
    <property type="entry name" value="Cytokinesis/Rho-signaling"/>
</dbReference>
<organism evidence="2 3">
    <name type="scientific">Acyrthosiphon pisum</name>
    <name type="common">Pea aphid</name>
    <dbReference type="NCBI Taxonomy" id="7029"/>
    <lineage>
        <taxon>Eukaryota</taxon>
        <taxon>Metazoa</taxon>
        <taxon>Ecdysozoa</taxon>
        <taxon>Arthropoda</taxon>
        <taxon>Hexapoda</taxon>
        <taxon>Insecta</taxon>
        <taxon>Pterygota</taxon>
        <taxon>Neoptera</taxon>
        <taxon>Paraneoptera</taxon>
        <taxon>Hemiptera</taxon>
        <taxon>Sternorrhyncha</taxon>
        <taxon>Aphidomorpha</taxon>
        <taxon>Aphidoidea</taxon>
        <taxon>Aphididae</taxon>
        <taxon>Macrosiphini</taxon>
        <taxon>Acyrthosiphon</taxon>
    </lineage>
</organism>
<reference evidence="2" key="2">
    <citation type="submission" date="2022-06" db="UniProtKB">
        <authorList>
            <consortium name="EnsemblMetazoa"/>
        </authorList>
    </citation>
    <scope>IDENTIFICATION</scope>
</reference>
<feature type="compositionally biased region" description="Low complexity" evidence="1">
    <location>
        <begin position="23"/>
        <end position="35"/>
    </location>
</feature>
<reference evidence="3" key="1">
    <citation type="submission" date="2010-06" db="EMBL/GenBank/DDBJ databases">
        <authorList>
            <person name="Jiang H."/>
            <person name="Abraham K."/>
            <person name="Ali S."/>
            <person name="Alsbrooks S.L."/>
            <person name="Anim B.N."/>
            <person name="Anosike U.S."/>
            <person name="Attaway T."/>
            <person name="Bandaranaike D.P."/>
            <person name="Battles P.K."/>
            <person name="Bell S.N."/>
            <person name="Bell A.V."/>
            <person name="Beltran B."/>
            <person name="Bickham C."/>
            <person name="Bustamante Y."/>
            <person name="Caleb T."/>
            <person name="Canada A."/>
            <person name="Cardenas V."/>
            <person name="Carter K."/>
            <person name="Chacko J."/>
            <person name="Chandrabose M.N."/>
            <person name="Chavez D."/>
            <person name="Chavez A."/>
            <person name="Chen L."/>
            <person name="Chu H.-S."/>
            <person name="Claassen K.J."/>
            <person name="Cockrell R."/>
            <person name="Collins M."/>
            <person name="Cooper J.A."/>
            <person name="Cree A."/>
            <person name="Curry S.M."/>
            <person name="Da Y."/>
            <person name="Dao M.D."/>
            <person name="Das B."/>
            <person name="Davila M.-L."/>
            <person name="Davy-Carroll L."/>
            <person name="Denson S."/>
            <person name="Dinh H."/>
            <person name="Ebong V.E."/>
            <person name="Edwards J.R."/>
            <person name="Egan A."/>
            <person name="El-Daye J."/>
            <person name="Escobedo L."/>
            <person name="Fernandez S."/>
            <person name="Fernando P.R."/>
            <person name="Flagg N."/>
            <person name="Forbes L.D."/>
            <person name="Fowler R.G."/>
            <person name="Fu Q."/>
            <person name="Gabisi R.A."/>
            <person name="Ganer J."/>
            <person name="Garbino Pronczuk A."/>
            <person name="Garcia R.M."/>
            <person name="Garner T."/>
            <person name="Garrett T.E."/>
            <person name="Gonzalez D.A."/>
            <person name="Hamid H."/>
            <person name="Hawkins E.S."/>
            <person name="Hirani K."/>
            <person name="Hogues M.E."/>
            <person name="Hollins B."/>
            <person name="Hsiao C.-H."/>
            <person name="Jabil R."/>
            <person name="James M.L."/>
            <person name="Jhangiani S.N."/>
            <person name="Johnson B."/>
            <person name="Johnson Q."/>
            <person name="Joshi V."/>
            <person name="Kalu J.B."/>
            <person name="Kam C."/>
            <person name="Kashfia A."/>
            <person name="Keebler J."/>
            <person name="Kisamo H."/>
            <person name="Kovar C.L."/>
            <person name="Lago L.A."/>
            <person name="Lai C.-Y."/>
            <person name="Laidlaw J."/>
            <person name="Lara F."/>
            <person name="Le T.-K."/>
            <person name="Lee S.L."/>
            <person name="Legall F.H."/>
            <person name="Lemon S.J."/>
            <person name="Lewis L.R."/>
            <person name="Li B."/>
            <person name="Liu Y."/>
            <person name="Liu Y.-S."/>
            <person name="Lopez J."/>
            <person name="Lozado R.J."/>
            <person name="Lu J."/>
            <person name="Madu R.C."/>
            <person name="Maheshwari M."/>
            <person name="Maheshwari R."/>
            <person name="Malloy K."/>
            <person name="Martinez E."/>
            <person name="Mathew T."/>
            <person name="Mercado I.C."/>
            <person name="Mercado C."/>
            <person name="Meyer B."/>
            <person name="Montgomery K."/>
            <person name="Morgan M.B."/>
            <person name="Munidasa M."/>
            <person name="Nazareth L.V."/>
            <person name="Nelson J."/>
            <person name="Ng B.M."/>
            <person name="Nguyen N.B."/>
            <person name="Nguyen P.Q."/>
            <person name="Nguyen T."/>
            <person name="Obregon M."/>
            <person name="Okwuonu G.O."/>
            <person name="Onwere C.G."/>
            <person name="Orozco G."/>
            <person name="Parra A."/>
            <person name="Patel S."/>
            <person name="Patil S."/>
            <person name="Perez A."/>
            <person name="Perez Y."/>
            <person name="Pham C."/>
            <person name="Primus E.L."/>
            <person name="Pu L.-L."/>
            <person name="Puazo M."/>
            <person name="Qin X."/>
            <person name="Quiroz J.B."/>
            <person name="Reese J."/>
            <person name="Richards S."/>
            <person name="Rives C.M."/>
            <person name="Robberts R."/>
            <person name="Ruiz S.J."/>
            <person name="Ruiz M.J."/>
            <person name="Santibanez J."/>
            <person name="Schneider B.W."/>
            <person name="Sisson I."/>
            <person name="Smith M."/>
            <person name="Sodergren E."/>
            <person name="Song X.-Z."/>
            <person name="Song B.B."/>
            <person name="Summersgill H."/>
            <person name="Thelus R."/>
            <person name="Thornton R.D."/>
            <person name="Trejos Z.Y."/>
            <person name="Usmani K."/>
            <person name="Vattathil S."/>
            <person name="Villasana D."/>
            <person name="Walker D.L."/>
            <person name="Wang S."/>
            <person name="Wang K."/>
            <person name="White C.S."/>
            <person name="Williams A.C."/>
            <person name="Williamson J."/>
            <person name="Wilson K."/>
            <person name="Woghiren I.O."/>
            <person name="Woodworth J.R."/>
            <person name="Worley K.C."/>
            <person name="Wright R.A."/>
            <person name="Wu W."/>
            <person name="Young L."/>
            <person name="Zhang L."/>
            <person name="Zhang J."/>
            <person name="Zhu Y."/>
            <person name="Muzny D.M."/>
            <person name="Weinstock G."/>
            <person name="Gibbs R.A."/>
        </authorList>
    </citation>
    <scope>NUCLEOTIDE SEQUENCE [LARGE SCALE GENOMIC DNA]</scope>
    <source>
        <strain evidence="3">LSR1</strain>
    </source>
</reference>
<dbReference type="PANTHER" id="PTHR21538">
    <property type="entry name" value="ANILLIN/RHOTEKIN RTKN"/>
    <property type="match status" value="1"/>
</dbReference>
<dbReference type="GO" id="GO:0000281">
    <property type="term" value="P:mitotic cytokinesis"/>
    <property type="evidence" value="ECO:0007669"/>
    <property type="project" value="TreeGrafter"/>
</dbReference>
<sequence length="1235" mass="137658">MDDFTERMLERTQRRQELLASTLSQVSQPVLPPSSAVMETSPTIQQSLSPPSRRQRRTRLAELASQVDQWLSDDQNFKQSENISNPRKTIQINDSQNESKKLRILSPQYSITKDIIETNENKSAGTQQPKQKQYSNKLKQFRQEQQSDNGPLPQKHSPNLTATTLTVAQRRALFEPNNATQQQSKKPITTTTVTISLTKTTPATVITKTSTTAANETTEESVVDVIKTPPRPIPCSASTPPSRRGTRPRTSHGAAAASNNLTEQQRSVWTPPCIKNVLLKKKLINELEDGEQMPDNCPKDRVGMKSPFDKFNPDCIKYKPASPSANLYPDLSLIADDDLEIKTLMTPLETQSMACKRRSNGSSALNTSTASSESVPEDCDNAEILGAKRYRSEQKEKNPETIDVPALLEETSPSTPVTGINTTPGGGHCSMLSSHAGSPLSQACSSFIFHRGNESLCGNKSFSSSMDQRQGLEDQEFNAQANHLPESRLIDKYFEFVNSDGEEEAAELIPNNVLSPNQSGPRGRLQFDNSKHIVDNVEPDKHNSSSSSSSNSSSSGIKPALVHTVSTYRKQQRQLRLNGINSSGKQQMRIPEQVNEEQDDDTDEEEMNLQELDKVAARARDLERIVVPEQDRIIEQATQALNICDVYRQKNTLRPVISHQFSPEHVHAERLLLIAGLRRTDAVREAQRLRVERTLLPGGIMGERSTYLNSNGDGKTLVIQSLRVPILSSVNSGGNHNKIKHNSSEGLENLTRWPGGYRYFVCAIRAVATVHRPPVTAASRPADAVEESVLRFSNDGTTCRNKDEINYGYVEFITKKRVKNSGSRKCAGPTESEGAPIMIHGLDDRGWKITVELYGVSPTGTGENDHHNGGNNVKKHNVHENRSVLDKLWSTVTTPSKEAKKHHGSTATTCIESPGGPMAVRNTVFRQLGYFVFSDGQVDRKQFTLNKVHQSGGVPSSSRVTTNAIAEETVRVQMCLLEEGEQYEDDSGAINVDNKSLEPNTYIASGSKAAWAQKLLKFPSECKRLEGFLTLFDDHELRSHNFLRESKWQRRTDIGDCTKGGTTSWRRLWFRAEIIDMNQQKSLNNSDKPQKQENNINLKQRTIVLRYWMYPEYAEQEREPLGSIDLNCCLPPPPPEEEITTAALGQQQKHKQKPIPAAPALPDLCTRPNTLRLILYNVGAACDNLNDGNHGDDKTHEVLLLAADTADERREWCETVNAAVNAISEHRDKKLYLNF</sequence>
<dbReference type="RefSeq" id="XP_003242568.1">
    <property type="nucleotide sequence ID" value="XM_003242520.4"/>
</dbReference>
<proteinExistence type="predicted"/>
<dbReference type="OrthoDB" id="5915976at2759"/>
<dbReference type="EnsemblMetazoa" id="XM_003242520.4">
    <property type="protein sequence ID" value="XP_003242568.1"/>
    <property type="gene ID" value="LOC100572761"/>
</dbReference>
<dbReference type="AlphaFoldDB" id="A0A8R2A8Q6"/>
<feature type="region of interest" description="Disordered" evidence="1">
    <location>
        <begin position="78"/>
        <end position="105"/>
    </location>
</feature>
<feature type="compositionally biased region" description="Low complexity" evidence="1">
    <location>
        <begin position="544"/>
        <end position="555"/>
    </location>
</feature>
<dbReference type="PANTHER" id="PTHR21538:SF23">
    <property type="entry name" value="ANILLIN"/>
    <property type="match status" value="1"/>
</dbReference>
<evidence type="ECO:0000256" key="1">
    <source>
        <dbReference type="SAM" id="MobiDB-lite"/>
    </source>
</evidence>
<feature type="region of interest" description="Disordered" evidence="1">
    <location>
        <begin position="894"/>
        <end position="914"/>
    </location>
</feature>
<dbReference type="Proteomes" id="UP000007819">
    <property type="component" value="Chromosome X"/>
</dbReference>
<keyword evidence="3" id="KW-1185">Reference proteome</keyword>
<feature type="region of interest" description="Disordered" evidence="1">
    <location>
        <begin position="578"/>
        <end position="602"/>
    </location>
</feature>
<accession>A0A8R2A8Q6</accession>
<feature type="region of interest" description="Disordered" evidence="1">
    <location>
        <begin position="535"/>
        <end position="558"/>
    </location>
</feature>
<dbReference type="GO" id="GO:0005826">
    <property type="term" value="C:actomyosin contractile ring"/>
    <property type="evidence" value="ECO:0007669"/>
    <property type="project" value="TreeGrafter"/>
</dbReference>
<feature type="compositionally biased region" description="Polar residues" evidence="1">
    <location>
        <begin position="78"/>
        <end position="96"/>
    </location>
</feature>